<evidence type="ECO:0000256" key="4">
    <source>
        <dbReference type="ARBA" id="ARBA00023163"/>
    </source>
</evidence>
<dbReference type="PANTHER" id="PTHR30346">
    <property type="entry name" value="TRANSCRIPTIONAL DUAL REGULATOR HCAR-RELATED"/>
    <property type="match status" value="1"/>
</dbReference>
<dbReference type="Pfam" id="PF03466">
    <property type="entry name" value="LysR_substrate"/>
    <property type="match status" value="1"/>
</dbReference>
<protein>
    <submittedName>
        <fullName evidence="6">LysR family transcriptional regulator</fullName>
    </submittedName>
</protein>
<dbReference type="SUPFAM" id="SSF53850">
    <property type="entry name" value="Periplasmic binding protein-like II"/>
    <property type="match status" value="1"/>
</dbReference>
<name>A0A9D2D2I4_9FIRM</name>
<reference evidence="6" key="1">
    <citation type="journal article" date="2021" name="PeerJ">
        <title>Extensive microbial diversity within the chicken gut microbiome revealed by metagenomics and culture.</title>
        <authorList>
            <person name="Gilroy R."/>
            <person name="Ravi A."/>
            <person name="Getino M."/>
            <person name="Pursley I."/>
            <person name="Horton D.L."/>
            <person name="Alikhan N.F."/>
            <person name="Baker D."/>
            <person name="Gharbi K."/>
            <person name="Hall N."/>
            <person name="Watson M."/>
            <person name="Adriaenssens E.M."/>
            <person name="Foster-Nyarko E."/>
            <person name="Jarju S."/>
            <person name="Secka A."/>
            <person name="Antonio M."/>
            <person name="Oren A."/>
            <person name="Chaudhuri R.R."/>
            <person name="La Ragione R."/>
            <person name="Hildebrand F."/>
            <person name="Pallen M.J."/>
        </authorList>
    </citation>
    <scope>NUCLEOTIDE SEQUENCE</scope>
    <source>
        <strain evidence="6">CHK192-9172</strain>
    </source>
</reference>
<evidence type="ECO:0000313" key="6">
    <source>
        <dbReference type="EMBL" id="HIZ07251.1"/>
    </source>
</evidence>
<dbReference type="InterPro" id="IPR000847">
    <property type="entry name" value="LysR_HTH_N"/>
</dbReference>
<proteinExistence type="inferred from homology"/>
<dbReference type="EMBL" id="DXCH01000137">
    <property type="protein sequence ID" value="HIZ07251.1"/>
    <property type="molecule type" value="Genomic_DNA"/>
</dbReference>
<comment type="caution">
    <text evidence="6">The sequence shown here is derived from an EMBL/GenBank/DDBJ whole genome shotgun (WGS) entry which is preliminary data.</text>
</comment>
<evidence type="ECO:0000256" key="3">
    <source>
        <dbReference type="ARBA" id="ARBA00023125"/>
    </source>
</evidence>
<keyword evidence="2" id="KW-0805">Transcription regulation</keyword>
<feature type="domain" description="HTH lysR-type" evidence="5">
    <location>
        <begin position="1"/>
        <end position="58"/>
    </location>
</feature>
<organism evidence="6 7">
    <name type="scientific">Candidatus Eubacterium avistercoris</name>
    <dbReference type="NCBI Taxonomy" id="2838567"/>
    <lineage>
        <taxon>Bacteria</taxon>
        <taxon>Bacillati</taxon>
        <taxon>Bacillota</taxon>
        <taxon>Clostridia</taxon>
        <taxon>Eubacteriales</taxon>
        <taxon>Eubacteriaceae</taxon>
        <taxon>Eubacterium</taxon>
    </lineage>
</organism>
<dbReference type="CDD" id="cd08414">
    <property type="entry name" value="PBP2_LTTR_aromatics_like"/>
    <property type="match status" value="1"/>
</dbReference>
<dbReference type="InterPro" id="IPR036390">
    <property type="entry name" value="WH_DNA-bd_sf"/>
</dbReference>
<reference evidence="6" key="2">
    <citation type="submission" date="2021-04" db="EMBL/GenBank/DDBJ databases">
        <authorList>
            <person name="Gilroy R."/>
        </authorList>
    </citation>
    <scope>NUCLEOTIDE SEQUENCE</scope>
    <source>
        <strain evidence="6">CHK192-9172</strain>
    </source>
</reference>
<dbReference type="SUPFAM" id="SSF46785">
    <property type="entry name" value="Winged helix' DNA-binding domain"/>
    <property type="match status" value="1"/>
</dbReference>
<dbReference type="Pfam" id="PF00126">
    <property type="entry name" value="HTH_1"/>
    <property type="match status" value="1"/>
</dbReference>
<dbReference type="Gene3D" id="1.10.10.10">
    <property type="entry name" value="Winged helix-like DNA-binding domain superfamily/Winged helix DNA-binding domain"/>
    <property type="match status" value="1"/>
</dbReference>
<evidence type="ECO:0000259" key="5">
    <source>
        <dbReference type="PROSITE" id="PS50931"/>
    </source>
</evidence>
<dbReference type="Proteomes" id="UP000824024">
    <property type="component" value="Unassembled WGS sequence"/>
</dbReference>
<comment type="similarity">
    <text evidence="1">Belongs to the LysR transcriptional regulatory family.</text>
</comment>
<gene>
    <name evidence="6" type="ORF">IAA08_04865</name>
</gene>
<evidence type="ECO:0000313" key="7">
    <source>
        <dbReference type="Proteomes" id="UP000824024"/>
    </source>
</evidence>
<keyword evidence="4" id="KW-0804">Transcription</keyword>
<dbReference type="PROSITE" id="PS50931">
    <property type="entry name" value="HTH_LYSR"/>
    <property type="match status" value="1"/>
</dbReference>
<accession>A0A9D2D2I4</accession>
<dbReference type="FunFam" id="1.10.10.10:FF:000001">
    <property type="entry name" value="LysR family transcriptional regulator"/>
    <property type="match status" value="1"/>
</dbReference>
<dbReference type="InterPro" id="IPR005119">
    <property type="entry name" value="LysR_subst-bd"/>
</dbReference>
<dbReference type="PANTHER" id="PTHR30346:SF0">
    <property type="entry name" value="HCA OPERON TRANSCRIPTIONAL ACTIVATOR HCAR"/>
    <property type="match status" value="1"/>
</dbReference>
<dbReference type="InterPro" id="IPR036388">
    <property type="entry name" value="WH-like_DNA-bd_sf"/>
</dbReference>
<keyword evidence="3" id="KW-0238">DNA-binding</keyword>
<dbReference type="GO" id="GO:0032993">
    <property type="term" value="C:protein-DNA complex"/>
    <property type="evidence" value="ECO:0007669"/>
    <property type="project" value="TreeGrafter"/>
</dbReference>
<dbReference type="AlphaFoldDB" id="A0A9D2D2I4"/>
<dbReference type="GO" id="GO:0003700">
    <property type="term" value="F:DNA-binding transcription factor activity"/>
    <property type="evidence" value="ECO:0007669"/>
    <property type="project" value="InterPro"/>
</dbReference>
<dbReference type="PRINTS" id="PR00039">
    <property type="entry name" value="HTHLYSR"/>
</dbReference>
<evidence type="ECO:0000256" key="1">
    <source>
        <dbReference type="ARBA" id="ARBA00009437"/>
    </source>
</evidence>
<dbReference type="GO" id="GO:0003677">
    <property type="term" value="F:DNA binding"/>
    <property type="evidence" value="ECO:0007669"/>
    <property type="project" value="UniProtKB-KW"/>
</dbReference>
<evidence type="ECO:0000256" key="2">
    <source>
        <dbReference type="ARBA" id="ARBA00023015"/>
    </source>
</evidence>
<dbReference type="Gene3D" id="3.40.190.10">
    <property type="entry name" value="Periplasmic binding protein-like II"/>
    <property type="match status" value="2"/>
</dbReference>
<sequence>MDTKQLAYFVAVAKYRNFSRAAEEFYISQPAISHQIKMLERELDTELFVRNTKKVTLTDDGSIFLEDAKQILKTFEQAKQKLAQAHCQPSVLRICHLASATHFFLSDVVNRFHMEYPGVKIRLIRQDAYEITESAFHREADIYFSMLTDMKQHSSLNVKKIQSDSFCLVTRKDHPALQEPVLDFRKLAREPFLVFFPSHARYLNKCITQLCNEIGFHPQVTEQFDLYENLLQAVEAGTGISILPYRSRNYIHTDNLAFTLLHGDHDSLDLGIAWEREITNPAVPLFLELFRNYMDEHPDLF</sequence>